<dbReference type="PROSITE" id="PS50035">
    <property type="entry name" value="PLD"/>
    <property type="match status" value="2"/>
</dbReference>
<organism evidence="7 8">
    <name type="scientific">Sphingorhabdus lutea</name>
    <dbReference type="NCBI Taxonomy" id="1913578"/>
    <lineage>
        <taxon>Bacteria</taxon>
        <taxon>Pseudomonadati</taxon>
        <taxon>Pseudomonadota</taxon>
        <taxon>Alphaproteobacteria</taxon>
        <taxon>Sphingomonadales</taxon>
        <taxon>Sphingomonadaceae</taxon>
        <taxon>Sphingorhabdus</taxon>
    </lineage>
</organism>
<reference evidence="7 8" key="1">
    <citation type="submission" date="2016-11" db="EMBL/GenBank/DDBJ databases">
        <title>Sphingorhabdus sp. LPB0140, isolated from marine environment.</title>
        <authorList>
            <person name="Kim E."/>
            <person name="Yi H."/>
        </authorList>
    </citation>
    <scope>NUCLEOTIDE SEQUENCE [LARGE SCALE GENOMIC DNA]</scope>
    <source>
        <strain evidence="7 8">LPB0140</strain>
    </source>
</reference>
<evidence type="ECO:0000256" key="4">
    <source>
        <dbReference type="ARBA" id="ARBA00022525"/>
    </source>
</evidence>
<dbReference type="InterPro" id="IPR025202">
    <property type="entry name" value="PLD-like_dom"/>
</dbReference>
<evidence type="ECO:0000313" key="7">
    <source>
        <dbReference type="EMBL" id="APG62001.1"/>
    </source>
</evidence>
<dbReference type="AlphaFoldDB" id="A0A1L3JA48"/>
<dbReference type="OrthoDB" id="9814092at2"/>
<dbReference type="SUPFAM" id="SSF56024">
    <property type="entry name" value="Phospholipase D/nuclease"/>
    <property type="match status" value="2"/>
</dbReference>
<dbReference type="Pfam" id="PF13091">
    <property type="entry name" value="PLDc_2"/>
    <property type="match status" value="2"/>
</dbReference>
<evidence type="ECO:0000313" key="8">
    <source>
        <dbReference type="Proteomes" id="UP000242561"/>
    </source>
</evidence>
<keyword evidence="8" id="KW-1185">Reference proteome</keyword>
<evidence type="ECO:0000256" key="5">
    <source>
        <dbReference type="ARBA" id="ARBA00029594"/>
    </source>
</evidence>
<dbReference type="STRING" id="1913578.LPB140_03275"/>
<feature type="domain" description="PLD phosphodiesterase" evidence="6">
    <location>
        <begin position="284"/>
        <end position="310"/>
    </location>
</feature>
<dbReference type="SMART" id="SM00155">
    <property type="entry name" value="PLDc"/>
    <property type="match status" value="2"/>
</dbReference>
<evidence type="ECO:0000256" key="1">
    <source>
        <dbReference type="ARBA" id="ARBA00003145"/>
    </source>
</evidence>
<dbReference type="KEGG" id="sphl:LPB140_03275"/>
<dbReference type="EMBL" id="CP018154">
    <property type="protein sequence ID" value="APG62001.1"/>
    <property type="molecule type" value="Genomic_DNA"/>
</dbReference>
<sequence>MDFKGQFKKFSVAEHDLVILLDAEARLNAYCAMIKKAQNSIHIIIYMIADDETGNEVKAALIAALNRGISCSMIVDSFGSAELPDSFFDDYRKAGGKISYFSARWSLHYLVRNHQKLLIIDGQHCLVGGYNLTNNYVGRSGENSWEDLGLIISGPKVRPMQDYFYQLGDVNKGGKISFRALRQLLNNWPMDDEDISWHIGGPKNRLSPWAKSVKSDLETENSLMLVMAYFSPSQAFVRRIAKIAKRGNATLLLAGKTDNKATMAASRLLYKYLLKRQAKIYEYQKLPLHMKLMVFDNHIYIGSSNMDIRSLFINMEIMLRVRDKQVADFMRSFIEDKIKDSEEITLSMHKSRHNYLARIHSSFAYFLVNVVDYTLGSRIKIGQIKTGFLSRWARLRRNDADQISDMKNEE</sequence>
<accession>A0A1L3JA48</accession>
<evidence type="ECO:0000256" key="2">
    <source>
        <dbReference type="ARBA" id="ARBA00004613"/>
    </source>
</evidence>
<dbReference type="GO" id="GO:0030572">
    <property type="term" value="F:phosphatidyltransferase activity"/>
    <property type="evidence" value="ECO:0007669"/>
    <property type="project" value="UniProtKB-ARBA"/>
</dbReference>
<keyword evidence="4" id="KW-0964">Secreted</keyword>
<gene>
    <name evidence="7" type="ORF">LPB140_03275</name>
</gene>
<dbReference type="CDD" id="cd09110">
    <property type="entry name" value="PLDc_CLS_1"/>
    <property type="match status" value="1"/>
</dbReference>
<dbReference type="GO" id="GO:0005576">
    <property type="term" value="C:extracellular region"/>
    <property type="evidence" value="ECO:0007669"/>
    <property type="project" value="UniProtKB-SubCell"/>
</dbReference>
<proteinExistence type="predicted"/>
<dbReference type="PANTHER" id="PTHR21248:SF22">
    <property type="entry name" value="PHOSPHOLIPASE D"/>
    <property type="match status" value="1"/>
</dbReference>
<comment type="function">
    <text evidence="1">Could be a virulence factor.</text>
</comment>
<dbReference type="Proteomes" id="UP000242561">
    <property type="component" value="Chromosome"/>
</dbReference>
<dbReference type="PANTHER" id="PTHR21248">
    <property type="entry name" value="CARDIOLIPIN SYNTHASE"/>
    <property type="match status" value="1"/>
</dbReference>
<name>A0A1L3JA48_9SPHN</name>
<evidence type="ECO:0000259" key="6">
    <source>
        <dbReference type="PROSITE" id="PS50035"/>
    </source>
</evidence>
<dbReference type="Gene3D" id="3.30.870.10">
    <property type="entry name" value="Endonuclease Chain A"/>
    <property type="match status" value="2"/>
</dbReference>
<feature type="domain" description="PLD phosphodiesterase" evidence="6">
    <location>
        <begin position="109"/>
        <end position="136"/>
    </location>
</feature>
<dbReference type="InterPro" id="IPR001736">
    <property type="entry name" value="PLipase_D/transphosphatidylase"/>
</dbReference>
<evidence type="ECO:0000256" key="3">
    <source>
        <dbReference type="ARBA" id="ARBA00018392"/>
    </source>
</evidence>
<comment type="subcellular location">
    <subcellularLocation>
        <location evidence="2">Secreted</location>
    </subcellularLocation>
</comment>
<dbReference type="GO" id="GO:0032049">
    <property type="term" value="P:cardiolipin biosynthetic process"/>
    <property type="evidence" value="ECO:0007669"/>
    <property type="project" value="UniProtKB-ARBA"/>
</dbReference>
<protein>
    <recommendedName>
        <fullName evidence="3">Phospholipase D</fullName>
    </recommendedName>
    <alternativeName>
        <fullName evidence="5">Choline phosphatase</fullName>
    </alternativeName>
</protein>